<organism evidence="1 2">
    <name type="scientific">Puccinia striiformis f. sp. tritici</name>
    <dbReference type="NCBI Taxonomy" id="168172"/>
    <lineage>
        <taxon>Eukaryota</taxon>
        <taxon>Fungi</taxon>
        <taxon>Dikarya</taxon>
        <taxon>Basidiomycota</taxon>
        <taxon>Pucciniomycotina</taxon>
        <taxon>Pucciniomycetes</taxon>
        <taxon>Pucciniales</taxon>
        <taxon>Pucciniaceae</taxon>
        <taxon>Puccinia</taxon>
    </lineage>
</organism>
<reference evidence="1 2" key="3">
    <citation type="journal article" date="2022" name="Microbiol. Spectr.">
        <title>Folding features and dynamics of 3D genome architecture in plant fungal pathogens.</title>
        <authorList>
            <person name="Xia C."/>
        </authorList>
    </citation>
    <scope>NUCLEOTIDE SEQUENCE [LARGE SCALE GENOMIC DNA]</scope>
    <source>
        <strain evidence="1 2">93-210</strain>
    </source>
</reference>
<evidence type="ECO:0000313" key="1">
    <source>
        <dbReference type="EMBL" id="KAI7960785.1"/>
    </source>
</evidence>
<reference evidence="2" key="2">
    <citation type="journal article" date="2018" name="Mol. Plant Microbe Interact.">
        <title>Genome sequence resources for the wheat stripe rust pathogen (Puccinia striiformis f. sp. tritici) and the barley stripe rust pathogen (Puccinia striiformis f. sp. hordei).</title>
        <authorList>
            <person name="Xia C."/>
            <person name="Wang M."/>
            <person name="Yin C."/>
            <person name="Cornejo O.E."/>
            <person name="Hulbert S.H."/>
            <person name="Chen X."/>
        </authorList>
    </citation>
    <scope>NUCLEOTIDE SEQUENCE [LARGE SCALE GENOMIC DNA]</scope>
    <source>
        <strain evidence="2">93-210</strain>
    </source>
</reference>
<evidence type="ECO:0000313" key="2">
    <source>
        <dbReference type="Proteomes" id="UP001060170"/>
    </source>
</evidence>
<comment type="caution">
    <text evidence="1">The sequence shown here is derived from an EMBL/GenBank/DDBJ whole genome shotgun (WGS) entry which is preliminary data.</text>
</comment>
<dbReference type="Proteomes" id="UP001060170">
    <property type="component" value="Chromosome 2"/>
</dbReference>
<accession>A0ACC0ETH8</accession>
<dbReference type="EMBL" id="CM045866">
    <property type="protein sequence ID" value="KAI7960785.1"/>
    <property type="molecule type" value="Genomic_DNA"/>
</dbReference>
<keyword evidence="2" id="KW-1185">Reference proteome</keyword>
<sequence>MLTTILTTLVLQTYIRSWQQSVHRPASKSKSQLTYTNGQTIIIQTDHRLTLVDKMILSSQLSDLDLLQLQWTLDLPTLEKLITPRKIIPLLKLFRTLTTKLSDSYDIIKFRSGLSPMISSYTLHRLEEPAELISSDLELLIEFVSHPIDRNVELTNHQINEIRSLIINQISKELNNFFDHLGS</sequence>
<gene>
    <name evidence="1" type="ORF">MJO28_001274</name>
</gene>
<proteinExistence type="predicted"/>
<protein>
    <submittedName>
        <fullName evidence="1">Uncharacterized protein</fullName>
    </submittedName>
</protein>
<name>A0ACC0ETH8_9BASI</name>
<reference evidence="2" key="1">
    <citation type="journal article" date="2018" name="BMC Genomics">
        <title>Genomic insights into host adaptation between the wheat stripe rust pathogen (Puccinia striiformis f. sp. tritici) and the barley stripe rust pathogen (Puccinia striiformis f. sp. hordei).</title>
        <authorList>
            <person name="Xia C."/>
            <person name="Wang M."/>
            <person name="Yin C."/>
            <person name="Cornejo O.E."/>
            <person name="Hulbert S.H."/>
            <person name="Chen X."/>
        </authorList>
    </citation>
    <scope>NUCLEOTIDE SEQUENCE [LARGE SCALE GENOMIC DNA]</scope>
    <source>
        <strain evidence="2">93-210</strain>
    </source>
</reference>